<name>A0ABD2N2U5_9CUCU</name>
<evidence type="ECO:0000313" key="3">
    <source>
        <dbReference type="Proteomes" id="UP001516400"/>
    </source>
</evidence>
<sequence>MNDMSPEKLSAVSDESSGNFGNLNPSRPILSGVGSLIGNIPNNPVAQGIGSIGEGIGSILQIIPQTVQSFTSSQSSSSGGLFPQGIFSSFGSLFNRPSPAPSAPQQTNPQVTTSIDPDDTIYNDETVTPVNTNHDPVFPDAYHGNFGRPRPGSFYNQNSNYNRLPYDHNSNYNRLPYYSPYRGY</sequence>
<feature type="compositionally biased region" description="Polar residues" evidence="1">
    <location>
        <begin position="103"/>
        <end position="115"/>
    </location>
</feature>
<evidence type="ECO:0000313" key="2">
    <source>
        <dbReference type="EMBL" id="KAL3273028.1"/>
    </source>
</evidence>
<organism evidence="2 3">
    <name type="scientific">Cryptolaemus montrouzieri</name>
    <dbReference type="NCBI Taxonomy" id="559131"/>
    <lineage>
        <taxon>Eukaryota</taxon>
        <taxon>Metazoa</taxon>
        <taxon>Ecdysozoa</taxon>
        <taxon>Arthropoda</taxon>
        <taxon>Hexapoda</taxon>
        <taxon>Insecta</taxon>
        <taxon>Pterygota</taxon>
        <taxon>Neoptera</taxon>
        <taxon>Endopterygota</taxon>
        <taxon>Coleoptera</taxon>
        <taxon>Polyphaga</taxon>
        <taxon>Cucujiformia</taxon>
        <taxon>Coccinelloidea</taxon>
        <taxon>Coccinellidae</taxon>
        <taxon>Scymninae</taxon>
        <taxon>Scymnini</taxon>
        <taxon>Cryptolaemus</taxon>
    </lineage>
</organism>
<keyword evidence="3" id="KW-1185">Reference proteome</keyword>
<dbReference type="Proteomes" id="UP001516400">
    <property type="component" value="Unassembled WGS sequence"/>
</dbReference>
<gene>
    <name evidence="2" type="ORF">HHI36_014484</name>
</gene>
<protein>
    <submittedName>
        <fullName evidence="2">Uncharacterized protein</fullName>
    </submittedName>
</protein>
<feature type="compositionally biased region" description="Polar residues" evidence="1">
    <location>
        <begin position="13"/>
        <end position="23"/>
    </location>
</feature>
<comment type="caution">
    <text evidence="2">The sequence shown here is derived from an EMBL/GenBank/DDBJ whole genome shotgun (WGS) entry which is preliminary data.</text>
</comment>
<reference evidence="2 3" key="1">
    <citation type="journal article" date="2021" name="BMC Biol.">
        <title>Horizontally acquired antibacterial genes associated with adaptive radiation of ladybird beetles.</title>
        <authorList>
            <person name="Li H.S."/>
            <person name="Tang X.F."/>
            <person name="Huang Y.H."/>
            <person name="Xu Z.Y."/>
            <person name="Chen M.L."/>
            <person name="Du X.Y."/>
            <person name="Qiu B.Y."/>
            <person name="Chen P.T."/>
            <person name="Zhang W."/>
            <person name="Slipinski A."/>
            <person name="Escalona H.E."/>
            <person name="Waterhouse R.M."/>
            <person name="Zwick A."/>
            <person name="Pang H."/>
        </authorList>
    </citation>
    <scope>NUCLEOTIDE SEQUENCE [LARGE SCALE GENOMIC DNA]</scope>
    <source>
        <strain evidence="2">SYSU2018</strain>
    </source>
</reference>
<accession>A0ABD2N2U5</accession>
<evidence type="ECO:0000256" key="1">
    <source>
        <dbReference type="SAM" id="MobiDB-lite"/>
    </source>
</evidence>
<feature type="region of interest" description="Disordered" evidence="1">
    <location>
        <begin position="1"/>
        <end position="23"/>
    </location>
</feature>
<dbReference type="AlphaFoldDB" id="A0ABD2N2U5"/>
<dbReference type="EMBL" id="JABFTP020000062">
    <property type="protein sequence ID" value="KAL3273028.1"/>
    <property type="molecule type" value="Genomic_DNA"/>
</dbReference>
<feature type="region of interest" description="Disordered" evidence="1">
    <location>
        <begin position="93"/>
        <end position="117"/>
    </location>
</feature>
<proteinExistence type="predicted"/>